<protein>
    <submittedName>
        <fullName evidence="2">CsxC family protein</fullName>
    </submittedName>
</protein>
<organism evidence="2 3">
    <name type="scientific">Pontibacillus salicampi</name>
    <dbReference type="NCBI Taxonomy" id="1449801"/>
    <lineage>
        <taxon>Bacteria</taxon>
        <taxon>Bacillati</taxon>
        <taxon>Bacillota</taxon>
        <taxon>Bacilli</taxon>
        <taxon>Bacillales</taxon>
        <taxon>Bacillaceae</taxon>
        <taxon>Pontibacillus</taxon>
    </lineage>
</organism>
<proteinExistence type="predicted"/>
<name>A0ABV6LQD3_9BACI</name>
<dbReference type="RefSeq" id="WP_377348767.1">
    <property type="nucleotide sequence ID" value="NZ_JBHLTP010000011.1"/>
</dbReference>
<reference evidence="2 3" key="1">
    <citation type="submission" date="2024-09" db="EMBL/GenBank/DDBJ databases">
        <authorList>
            <person name="Sun Q."/>
            <person name="Mori K."/>
        </authorList>
    </citation>
    <scope>NUCLEOTIDE SEQUENCE [LARGE SCALE GENOMIC DNA]</scope>
    <source>
        <strain evidence="2 3">NCAIM B.02529</strain>
    </source>
</reference>
<dbReference type="NCBIfam" id="NF045794">
    <property type="entry name" value="CsxC_fam"/>
    <property type="match status" value="1"/>
</dbReference>
<feature type="domain" description="DUF7852" evidence="1">
    <location>
        <begin position="40"/>
        <end position="118"/>
    </location>
</feature>
<dbReference type="EMBL" id="JBHLTP010000011">
    <property type="protein sequence ID" value="MFC0524619.1"/>
    <property type="molecule type" value="Genomic_DNA"/>
</dbReference>
<dbReference type="Proteomes" id="UP001589836">
    <property type="component" value="Unassembled WGS sequence"/>
</dbReference>
<gene>
    <name evidence="2" type="ORF">ACFFGV_13665</name>
</gene>
<dbReference type="Pfam" id="PF25250">
    <property type="entry name" value="DUF7852"/>
    <property type="match status" value="2"/>
</dbReference>
<feature type="domain" description="DUF7852" evidence="1">
    <location>
        <begin position="122"/>
        <end position="200"/>
    </location>
</feature>
<sequence>MGHNEHGHHDGSKRCKVDAKTQVPFSDTQVTPSAITAGVLKVPVLLAETELQIVVEADIKLDPPAVEIKRVLKDIVLTQCKLVPVAFGEEMEDGTREVTRAKLFVEGYIRKNIEYAARGCNGVIYDKIAKVPFSGFADLNDSDGDFDTLPVFGTSFESKSQFLNDKKQDRPRFDKYYFQNSVFYNEQPFCELVSANFFEIDYSEGYNPIDYEYEKIREKIVVDLTLKVLQTRQVSIG</sequence>
<evidence type="ECO:0000259" key="1">
    <source>
        <dbReference type="Pfam" id="PF25250"/>
    </source>
</evidence>
<accession>A0ABV6LQD3</accession>
<dbReference type="InterPro" id="IPR054845">
    <property type="entry name" value="Exosporium_prot_C"/>
</dbReference>
<evidence type="ECO:0000313" key="3">
    <source>
        <dbReference type="Proteomes" id="UP001589836"/>
    </source>
</evidence>
<comment type="caution">
    <text evidence="2">The sequence shown here is derived from an EMBL/GenBank/DDBJ whole genome shotgun (WGS) entry which is preliminary data.</text>
</comment>
<keyword evidence="3" id="KW-1185">Reference proteome</keyword>
<evidence type="ECO:0000313" key="2">
    <source>
        <dbReference type="EMBL" id="MFC0524619.1"/>
    </source>
</evidence>
<dbReference type="InterPro" id="IPR057174">
    <property type="entry name" value="DUF7852"/>
</dbReference>